<keyword evidence="2 6" id="KW-0812">Transmembrane</keyword>
<evidence type="ECO:0000256" key="4">
    <source>
        <dbReference type="ARBA" id="ARBA00023136"/>
    </source>
</evidence>
<dbReference type="InterPro" id="IPR006603">
    <property type="entry name" value="PQ-loop_rpt"/>
</dbReference>
<feature type="transmembrane region" description="Helical" evidence="6">
    <location>
        <begin position="48"/>
        <end position="71"/>
    </location>
</feature>
<keyword evidence="4 6" id="KW-0472">Membrane</keyword>
<dbReference type="EMBL" id="ML996580">
    <property type="protein sequence ID" value="KAF2754365.1"/>
    <property type="molecule type" value="Genomic_DNA"/>
</dbReference>
<dbReference type="AlphaFoldDB" id="A0A6A6VW27"/>
<feature type="transmembrane region" description="Helical" evidence="6">
    <location>
        <begin position="137"/>
        <end position="159"/>
    </location>
</feature>
<dbReference type="RefSeq" id="XP_033596816.1">
    <property type="nucleotide sequence ID" value="XM_033744658.1"/>
</dbReference>
<dbReference type="GeneID" id="54485712"/>
<evidence type="ECO:0000256" key="1">
    <source>
        <dbReference type="ARBA" id="ARBA00004141"/>
    </source>
</evidence>
<dbReference type="PANTHER" id="PTHR16201">
    <property type="entry name" value="SEVEN TRANSMEMBRANE PROTEIN 1-RELATED"/>
    <property type="match status" value="1"/>
</dbReference>
<evidence type="ECO:0000313" key="8">
    <source>
        <dbReference type="Proteomes" id="UP000799437"/>
    </source>
</evidence>
<dbReference type="SMART" id="SM00679">
    <property type="entry name" value="CTNS"/>
    <property type="match status" value="2"/>
</dbReference>
<name>A0A6A6VW27_9PEZI</name>
<dbReference type="Proteomes" id="UP000799437">
    <property type="component" value="Unassembled WGS sequence"/>
</dbReference>
<feature type="transmembrane region" description="Helical" evidence="6">
    <location>
        <begin position="231"/>
        <end position="253"/>
    </location>
</feature>
<dbReference type="Gene3D" id="1.20.1280.290">
    <property type="match status" value="1"/>
</dbReference>
<comment type="subcellular location">
    <subcellularLocation>
        <location evidence="1">Membrane</location>
        <topology evidence="1">Multi-pass membrane protein</topology>
    </subcellularLocation>
</comment>
<dbReference type="PANTHER" id="PTHR16201:SF11">
    <property type="entry name" value="PQ-LOOP REPEAT-CONTAINING PROTEIN"/>
    <property type="match status" value="1"/>
</dbReference>
<evidence type="ECO:0000313" key="7">
    <source>
        <dbReference type="EMBL" id="KAF2754365.1"/>
    </source>
</evidence>
<organism evidence="7 8">
    <name type="scientific">Pseudovirgaria hyperparasitica</name>
    <dbReference type="NCBI Taxonomy" id="470096"/>
    <lineage>
        <taxon>Eukaryota</taxon>
        <taxon>Fungi</taxon>
        <taxon>Dikarya</taxon>
        <taxon>Ascomycota</taxon>
        <taxon>Pezizomycotina</taxon>
        <taxon>Dothideomycetes</taxon>
        <taxon>Dothideomycetes incertae sedis</taxon>
        <taxon>Acrospermales</taxon>
        <taxon>Acrospermaceae</taxon>
        <taxon>Pseudovirgaria</taxon>
    </lineage>
</organism>
<gene>
    <name evidence="7" type="ORF">EJ05DRAFT_479364</name>
</gene>
<dbReference type="GO" id="GO:0016020">
    <property type="term" value="C:membrane"/>
    <property type="evidence" value="ECO:0007669"/>
    <property type="project" value="UniProtKB-SubCell"/>
</dbReference>
<keyword evidence="8" id="KW-1185">Reference proteome</keyword>
<dbReference type="InterPro" id="IPR051415">
    <property type="entry name" value="LAAT-1"/>
</dbReference>
<feature type="transmembrane region" description="Helical" evidence="6">
    <location>
        <begin position="165"/>
        <end position="185"/>
    </location>
</feature>
<sequence length="292" mass="32246">MSDFKDRCNELAHPDPANFGISLFLLVGIIVSYLPQHYKIISRRSSHGISSVFVLLGTVSGTAGIANILTLPISQEDMMCCKKISDFACGAALLGVFQVGVQWACFFLILLLFLLFFPRSSTDSPGVTGISAWKEALGVLFISMVFFLTVFILSLFFTFGHRSALQSWANFLGIAGASLAAIQYIPQIVTTLRLQNIYSLSIPMMLLQTPGSFIWSASLYARLGKAGWSTWGLYLVTGCLQGVLLCIAIAFWWRDRNDKKLTHAEHRDPADDPEPIDESTPLDPEGTRSYSR</sequence>
<dbReference type="OrthoDB" id="19344at2759"/>
<evidence type="ECO:0000256" key="3">
    <source>
        <dbReference type="ARBA" id="ARBA00022989"/>
    </source>
</evidence>
<accession>A0A6A6VW27</accession>
<protein>
    <submittedName>
        <fullName evidence="7">PQ loop repeat protein-like protein</fullName>
    </submittedName>
</protein>
<feature type="transmembrane region" description="Helical" evidence="6">
    <location>
        <begin position="197"/>
        <end position="219"/>
    </location>
</feature>
<feature type="transmembrane region" description="Helical" evidence="6">
    <location>
        <begin position="91"/>
        <end position="117"/>
    </location>
</feature>
<dbReference type="Pfam" id="PF04193">
    <property type="entry name" value="PQ-loop"/>
    <property type="match status" value="2"/>
</dbReference>
<evidence type="ECO:0000256" key="2">
    <source>
        <dbReference type="ARBA" id="ARBA00022692"/>
    </source>
</evidence>
<proteinExistence type="predicted"/>
<reference evidence="7" key="1">
    <citation type="journal article" date="2020" name="Stud. Mycol.">
        <title>101 Dothideomycetes genomes: a test case for predicting lifestyles and emergence of pathogens.</title>
        <authorList>
            <person name="Haridas S."/>
            <person name="Albert R."/>
            <person name="Binder M."/>
            <person name="Bloem J."/>
            <person name="Labutti K."/>
            <person name="Salamov A."/>
            <person name="Andreopoulos B."/>
            <person name="Baker S."/>
            <person name="Barry K."/>
            <person name="Bills G."/>
            <person name="Bluhm B."/>
            <person name="Cannon C."/>
            <person name="Castanera R."/>
            <person name="Culley D."/>
            <person name="Daum C."/>
            <person name="Ezra D."/>
            <person name="Gonzalez J."/>
            <person name="Henrissat B."/>
            <person name="Kuo A."/>
            <person name="Liang C."/>
            <person name="Lipzen A."/>
            <person name="Lutzoni F."/>
            <person name="Magnuson J."/>
            <person name="Mondo S."/>
            <person name="Nolan M."/>
            <person name="Ohm R."/>
            <person name="Pangilinan J."/>
            <person name="Park H.-J."/>
            <person name="Ramirez L."/>
            <person name="Alfaro M."/>
            <person name="Sun H."/>
            <person name="Tritt A."/>
            <person name="Yoshinaga Y."/>
            <person name="Zwiers L.-H."/>
            <person name="Turgeon B."/>
            <person name="Goodwin S."/>
            <person name="Spatafora J."/>
            <person name="Crous P."/>
            <person name="Grigoriev I."/>
        </authorList>
    </citation>
    <scope>NUCLEOTIDE SEQUENCE</scope>
    <source>
        <strain evidence="7">CBS 121739</strain>
    </source>
</reference>
<keyword evidence="3 6" id="KW-1133">Transmembrane helix</keyword>
<feature type="transmembrane region" description="Helical" evidence="6">
    <location>
        <begin position="19"/>
        <end position="36"/>
    </location>
</feature>
<evidence type="ECO:0000256" key="6">
    <source>
        <dbReference type="SAM" id="Phobius"/>
    </source>
</evidence>
<evidence type="ECO:0000256" key="5">
    <source>
        <dbReference type="SAM" id="MobiDB-lite"/>
    </source>
</evidence>
<feature type="region of interest" description="Disordered" evidence="5">
    <location>
        <begin position="264"/>
        <end position="292"/>
    </location>
</feature>